<accession>A0ABP6B133</accession>
<organism evidence="2 3">
    <name type="scientific">Pilimelia columellifera subsp. columellifera</name>
    <dbReference type="NCBI Taxonomy" id="706583"/>
    <lineage>
        <taxon>Bacteria</taxon>
        <taxon>Bacillati</taxon>
        <taxon>Actinomycetota</taxon>
        <taxon>Actinomycetes</taxon>
        <taxon>Micromonosporales</taxon>
        <taxon>Micromonosporaceae</taxon>
        <taxon>Pilimelia</taxon>
    </lineage>
</organism>
<comment type="caution">
    <text evidence="2">The sequence shown here is derived from an EMBL/GenBank/DDBJ whole genome shotgun (WGS) entry which is preliminary data.</text>
</comment>
<keyword evidence="1" id="KW-0812">Transmembrane</keyword>
<keyword evidence="3" id="KW-1185">Reference proteome</keyword>
<proteinExistence type="predicted"/>
<sequence length="81" mass="9207">MTPLTEHLLTFSWSWTSALGCEFELVVAAGRCPSRAIVKAIRDLFIQQQVGTDIWIALGWRVGFLIVAYFVAMATYRRRIS</sequence>
<feature type="transmembrane region" description="Helical" evidence="1">
    <location>
        <begin position="54"/>
        <end position="76"/>
    </location>
</feature>
<evidence type="ECO:0000313" key="2">
    <source>
        <dbReference type="EMBL" id="GAA2531840.1"/>
    </source>
</evidence>
<keyword evidence="1" id="KW-1133">Transmembrane helix</keyword>
<reference evidence="3" key="1">
    <citation type="journal article" date="2019" name="Int. J. Syst. Evol. Microbiol.">
        <title>The Global Catalogue of Microorganisms (GCM) 10K type strain sequencing project: providing services to taxonomists for standard genome sequencing and annotation.</title>
        <authorList>
            <consortium name="The Broad Institute Genomics Platform"/>
            <consortium name="The Broad Institute Genome Sequencing Center for Infectious Disease"/>
            <person name="Wu L."/>
            <person name="Ma J."/>
        </authorList>
    </citation>
    <scope>NUCLEOTIDE SEQUENCE [LARGE SCALE GENOMIC DNA]</scope>
    <source>
        <strain evidence="3">JCM 3367</strain>
    </source>
</reference>
<evidence type="ECO:0000256" key="1">
    <source>
        <dbReference type="SAM" id="Phobius"/>
    </source>
</evidence>
<dbReference type="Proteomes" id="UP001499978">
    <property type="component" value="Unassembled WGS sequence"/>
</dbReference>
<evidence type="ECO:0000313" key="3">
    <source>
        <dbReference type="Proteomes" id="UP001499978"/>
    </source>
</evidence>
<protein>
    <submittedName>
        <fullName evidence="2">Uncharacterized protein</fullName>
    </submittedName>
</protein>
<dbReference type="EMBL" id="BAAARY010000029">
    <property type="protein sequence ID" value="GAA2531840.1"/>
    <property type="molecule type" value="Genomic_DNA"/>
</dbReference>
<keyword evidence="1" id="KW-0472">Membrane</keyword>
<gene>
    <name evidence="2" type="ORF">GCM10010201_34140</name>
</gene>
<name>A0ABP6B133_9ACTN</name>